<accession>A9GLX7</accession>
<dbReference type="KEGG" id="scl:sce0185"/>
<dbReference type="InterPro" id="IPR036866">
    <property type="entry name" value="RibonucZ/Hydroxyglut_hydro"/>
</dbReference>
<dbReference type="GO" id="GO:0046872">
    <property type="term" value="F:metal ion binding"/>
    <property type="evidence" value="ECO:0007669"/>
    <property type="project" value="UniProtKB-KW"/>
</dbReference>
<protein>
    <recommendedName>
        <fullName evidence="6">Metallo-beta-lactamase domain-containing protein</fullName>
    </recommendedName>
</protein>
<dbReference type="EMBL" id="AM746676">
    <property type="protein sequence ID" value="CAN90342.1"/>
    <property type="molecule type" value="Genomic_DNA"/>
</dbReference>
<feature type="domain" description="Metallo-beta-lactamase" evidence="6">
    <location>
        <begin position="56"/>
        <end position="289"/>
    </location>
</feature>
<evidence type="ECO:0000256" key="1">
    <source>
        <dbReference type="ARBA" id="ARBA00007749"/>
    </source>
</evidence>
<dbReference type="InterPro" id="IPR051013">
    <property type="entry name" value="MBL_superfamily_lactonases"/>
</dbReference>
<dbReference type="Proteomes" id="UP000002139">
    <property type="component" value="Chromosome"/>
</dbReference>
<keyword evidence="3" id="KW-0378">Hydrolase</keyword>
<evidence type="ECO:0000256" key="3">
    <source>
        <dbReference type="ARBA" id="ARBA00022801"/>
    </source>
</evidence>
<feature type="region of interest" description="Disordered" evidence="5">
    <location>
        <begin position="1"/>
        <end position="23"/>
    </location>
</feature>
<evidence type="ECO:0000256" key="2">
    <source>
        <dbReference type="ARBA" id="ARBA00022723"/>
    </source>
</evidence>
<dbReference type="HOGENOM" id="CLU_030571_3_0_7"/>
<dbReference type="SUPFAM" id="SSF56281">
    <property type="entry name" value="Metallo-hydrolase/oxidoreductase"/>
    <property type="match status" value="1"/>
</dbReference>
<feature type="compositionally biased region" description="Basic and acidic residues" evidence="5">
    <location>
        <begin position="7"/>
        <end position="18"/>
    </location>
</feature>
<dbReference type="InterPro" id="IPR001279">
    <property type="entry name" value="Metallo-B-lactamas"/>
</dbReference>
<dbReference type="STRING" id="448385.sce0185"/>
<feature type="region of interest" description="Disordered" evidence="5">
    <location>
        <begin position="305"/>
        <end position="327"/>
    </location>
</feature>
<dbReference type="AlphaFoldDB" id="A9GLX7"/>
<reference evidence="7 8" key="1">
    <citation type="journal article" date="2007" name="Nat. Biotechnol.">
        <title>Complete genome sequence of the myxobacterium Sorangium cellulosum.</title>
        <authorList>
            <person name="Schneiker S."/>
            <person name="Perlova O."/>
            <person name="Kaiser O."/>
            <person name="Gerth K."/>
            <person name="Alici A."/>
            <person name="Altmeyer M.O."/>
            <person name="Bartels D."/>
            <person name="Bekel T."/>
            <person name="Beyer S."/>
            <person name="Bode E."/>
            <person name="Bode H.B."/>
            <person name="Bolten C.J."/>
            <person name="Choudhuri J.V."/>
            <person name="Doss S."/>
            <person name="Elnakady Y.A."/>
            <person name="Frank B."/>
            <person name="Gaigalat L."/>
            <person name="Goesmann A."/>
            <person name="Groeger C."/>
            <person name="Gross F."/>
            <person name="Jelsbak L."/>
            <person name="Jelsbak L."/>
            <person name="Kalinowski J."/>
            <person name="Kegler C."/>
            <person name="Knauber T."/>
            <person name="Konietzny S."/>
            <person name="Kopp M."/>
            <person name="Krause L."/>
            <person name="Krug D."/>
            <person name="Linke B."/>
            <person name="Mahmud T."/>
            <person name="Martinez-Arias R."/>
            <person name="McHardy A.C."/>
            <person name="Merai M."/>
            <person name="Meyer F."/>
            <person name="Mormann S."/>
            <person name="Munoz-Dorado J."/>
            <person name="Perez J."/>
            <person name="Pradella S."/>
            <person name="Rachid S."/>
            <person name="Raddatz G."/>
            <person name="Rosenau F."/>
            <person name="Rueckert C."/>
            <person name="Sasse F."/>
            <person name="Scharfe M."/>
            <person name="Schuster S.C."/>
            <person name="Suen G."/>
            <person name="Treuner-Lange A."/>
            <person name="Velicer G.J."/>
            <person name="Vorholter F.-J."/>
            <person name="Weissman K.J."/>
            <person name="Welch R.D."/>
            <person name="Wenzel S.C."/>
            <person name="Whitworth D.E."/>
            <person name="Wilhelm S."/>
            <person name="Wittmann C."/>
            <person name="Bloecker H."/>
            <person name="Puehler A."/>
            <person name="Mueller R."/>
        </authorList>
    </citation>
    <scope>NUCLEOTIDE SEQUENCE [LARGE SCALE GENOMIC DNA]</scope>
    <source>
        <strain evidence="8">So ce56</strain>
    </source>
</reference>
<proteinExistence type="inferred from homology"/>
<dbReference type="GO" id="GO:0016787">
    <property type="term" value="F:hydrolase activity"/>
    <property type="evidence" value="ECO:0007669"/>
    <property type="project" value="UniProtKB-KW"/>
</dbReference>
<dbReference type="eggNOG" id="COG0491">
    <property type="taxonomic scope" value="Bacteria"/>
</dbReference>
<evidence type="ECO:0000259" key="6">
    <source>
        <dbReference type="SMART" id="SM00849"/>
    </source>
</evidence>
<keyword evidence="2" id="KW-0479">Metal-binding</keyword>
<evidence type="ECO:0000313" key="7">
    <source>
        <dbReference type="EMBL" id="CAN90342.1"/>
    </source>
</evidence>
<evidence type="ECO:0000256" key="5">
    <source>
        <dbReference type="SAM" id="MobiDB-lite"/>
    </source>
</evidence>
<sequence length="327" mass="36423">MGPRRRQLVERSSREQGSREGGGASVRIHHLNCISTCPVGGALMDGRTLGLRGRLTCHCLLLETESGLVLVDTGLGLLDVSMARKRLSRFFLFLVRPEFRAEMTARRQIERLGLRPEEVRHIVLTHLDFDHAGGLDDFPGAQVHLLADERDAALARRTLLDRMRYRPAQWSTQPSWIAYPSGGGDRWFGFEGARPVGGLKDEVLFVPLIGHTLGHAGVAIRSDGGWLLLAGDAYFYHREMDPVRPACTPGLRLYQFMMEKDRGARLENQRRLRALREARGHEVRLVCSHDVVEFERITGRSHAVPAGAGRGVPEPPLWTPAPVAGAR</sequence>
<evidence type="ECO:0000256" key="4">
    <source>
        <dbReference type="ARBA" id="ARBA00022833"/>
    </source>
</evidence>
<dbReference type="Pfam" id="PF00753">
    <property type="entry name" value="Lactamase_B"/>
    <property type="match status" value="1"/>
</dbReference>
<dbReference type="Gene3D" id="3.60.15.10">
    <property type="entry name" value="Ribonuclease Z/Hydroxyacylglutathione hydrolase-like"/>
    <property type="match status" value="1"/>
</dbReference>
<dbReference type="PANTHER" id="PTHR42978">
    <property type="entry name" value="QUORUM-QUENCHING LACTONASE YTNP-RELATED-RELATED"/>
    <property type="match status" value="1"/>
</dbReference>
<dbReference type="CDD" id="cd07742">
    <property type="entry name" value="metallo-hydrolase-like_MBL-fold"/>
    <property type="match status" value="1"/>
</dbReference>
<evidence type="ECO:0000313" key="8">
    <source>
        <dbReference type="Proteomes" id="UP000002139"/>
    </source>
</evidence>
<dbReference type="SMART" id="SM00849">
    <property type="entry name" value="Lactamase_B"/>
    <property type="match status" value="1"/>
</dbReference>
<keyword evidence="4" id="KW-0862">Zinc</keyword>
<comment type="similarity">
    <text evidence="1">Belongs to the metallo-beta-lactamase superfamily.</text>
</comment>
<gene>
    <name evidence="7" type="ordered locus">sce0185</name>
</gene>
<keyword evidence="8" id="KW-1185">Reference proteome</keyword>
<organism evidence="7 8">
    <name type="scientific">Sorangium cellulosum (strain So ce56)</name>
    <name type="common">Polyangium cellulosum (strain So ce56)</name>
    <dbReference type="NCBI Taxonomy" id="448385"/>
    <lineage>
        <taxon>Bacteria</taxon>
        <taxon>Pseudomonadati</taxon>
        <taxon>Myxococcota</taxon>
        <taxon>Polyangia</taxon>
        <taxon>Polyangiales</taxon>
        <taxon>Polyangiaceae</taxon>
        <taxon>Sorangium</taxon>
    </lineage>
</organism>
<name>A9GLX7_SORC5</name>
<dbReference type="PANTHER" id="PTHR42978:SF3">
    <property type="entry name" value="BLR3078 PROTEIN"/>
    <property type="match status" value="1"/>
</dbReference>